<name>A0A433UDE4_ELYCH</name>
<evidence type="ECO:0000313" key="3">
    <source>
        <dbReference type="EMBL" id="RUS91809.1"/>
    </source>
</evidence>
<keyword evidence="2" id="KW-0732">Signal</keyword>
<comment type="caution">
    <text evidence="3">The sequence shown here is derived from an EMBL/GenBank/DDBJ whole genome shotgun (WGS) entry which is preliminary data.</text>
</comment>
<feature type="region of interest" description="Disordered" evidence="1">
    <location>
        <begin position="84"/>
        <end position="139"/>
    </location>
</feature>
<dbReference type="AlphaFoldDB" id="A0A433UDE4"/>
<keyword evidence="4" id="KW-1185">Reference proteome</keyword>
<evidence type="ECO:0000256" key="2">
    <source>
        <dbReference type="SAM" id="SignalP"/>
    </source>
</evidence>
<feature type="compositionally biased region" description="Polar residues" evidence="1">
    <location>
        <begin position="37"/>
        <end position="49"/>
    </location>
</feature>
<feature type="non-terminal residue" evidence="3">
    <location>
        <position position="175"/>
    </location>
</feature>
<gene>
    <name evidence="3" type="ORF">EGW08_000380</name>
</gene>
<reference evidence="3 4" key="1">
    <citation type="submission" date="2019-01" db="EMBL/GenBank/DDBJ databases">
        <title>A draft genome assembly of the solar-powered sea slug Elysia chlorotica.</title>
        <authorList>
            <person name="Cai H."/>
            <person name="Li Q."/>
            <person name="Fang X."/>
            <person name="Li J."/>
            <person name="Curtis N.E."/>
            <person name="Altenburger A."/>
            <person name="Shibata T."/>
            <person name="Feng M."/>
            <person name="Maeda T."/>
            <person name="Schwartz J.A."/>
            <person name="Shigenobu S."/>
            <person name="Lundholm N."/>
            <person name="Nishiyama T."/>
            <person name="Yang H."/>
            <person name="Hasebe M."/>
            <person name="Li S."/>
            <person name="Pierce S.K."/>
            <person name="Wang J."/>
        </authorList>
    </citation>
    <scope>NUCLEOTIDE SEQUENCE [LARGE SCALE GENOMIC DNA]</scope>
    <source>
        <strain evidence="3">EC2010</strain>
        <tissue evidence="3">Whole organism of an adult</tissue>
    </source>
</reference>
<proteinExistence type="predicted"/>
<feature type="region of interest" description="Disordered" evidence="1">
    <location>
        <begin position="28"/>
        <end position="67"/>
    </location>
</feature>
<dbReference type="Proteomes" id="UP000271974">
    <property type="component" value="Unassembled WGS sequence"/>
</dbReference>
<feature type="chain" id="PRO_5019123774" evidence="2">
    <location>
        <begin position="23"/>
        <end position="175"/>
    </location>
</feature>
<dbReference type="EMBL" id="RQTK01000005">
    <property type="protein sequence ID" value="RUS91809.1"/>
    <property type="molecule type" value="Genomic_DNA"/>
</dbReference>
<sequence length="175" mass="19453">MRPRAFLVLCVTWAVMYASVCSLSTQKKREGKRAQKYKQQPSGSPSSTRETTEAEADPQGNSPHTPSLQENILAVFGIRLPSNKGDNKQLSESRNSLHFTPEVTTSGDRDAVINSPAPKPNSMLDEGSGVDENVESTVRPSFVTEDDLKIQERQDRSYQYLQYLGNLVSAERFIS</sequence>
<evidence type="ECO:0000313" key="4">
    <source>
        <dbReference type="Proteomes" id="UP000271974"/>
    </source>
</evidence>
<evidence type="ECO:0000256" key="1">
    <source>
        <dbReference type="SAM" id="MobiDB-lite"/>
    </source>
</evidence>
<protein>
    <submittedName>
        <fullName evidence="3">Uncharacterized protein</fullName>
    </submittedName>
</protein>
<accession>A0A433UDE4</accession>
<organism evidence="3 4">
    <name type="scientific">Elysia chlorotica</name>
    <name type="common">Eastern emerald elysia</name>
    <name type="synonym">Sea slug</name>
    <dbReference type="NCBI Taxonomy" id="188477"/>
    <lineage>
        <taxon>Eukaryota</taxon>
        <taxon>Metazoa</taxon>
        <taxon>Spiralia</taxon>
        <taxon>Lophotrochozoa</taxon>
        <taxon>Mollusca</taxon>
        <taxon>Gastropoda</taxon>
        <taxon>Heterobranchia</taxon>
        <taxon>Euthyneura</taxon>
        <taxon>Panpulmonata</taxon>
        <taxon>Sacoglossa</taxon>
        <taxon>Placobranchoidea</taxon>
        <taxon>Plakobranchidae</taxon>
        <taxon>Elysia</taxon>
    </lineage>
</organism>
<feature type="compositionally biased region" description="Polar residues" evidence="1">
    <location>
        <begin position="92"/>
        <end position="106"/>
    </location>
</feature>
<feature type="signal peptide" evidence="2">
    <location>
        <begin position="1"/>
        <end position="22"/>
    </location>
</feature>